<sequence>MQIPDIPIRDEIRLGQFLKYANLVETGGIAKELIRTEMVQVNGAVDTRRGKVLRPGDEVTILDEDGAIITGARVVECPENAACANDSANADPNGPDPDDELGEYFDEATADDDFDPEKWRNM</sequence>
<feature type="region of interest" description="Disordered" evidence="2">
    <location>
        <begin position="83"/>
        <end position="122"/>
    </location>
</feature>
<dbReference type="Gene3D" id="3.10.290.10">
    <property type="entry name" value="RNA-binding S4 domain"/>
    <property type="match status" value="1"/>
</dbReference>
<feature type="compositionally biased region" description="Low complexity" evidence="2">
    <location>
        <begin position="83"/>
        <end position="93"/>
    </location>
</feature>
<evidence type="ECO:0000256" key="2">
    <source>
        <dbReference type="SAM" id="MobiDB-lite"/>
    </source>
</evidence>
<accession>F8DYF7</accession>
<dbReference type="AlphaFoldDB" id="F8DYF7"/>
<dbReference type="OrthoDB" id="9811532at2"/>
<dbReference type="CDD" id="cd00165">
    <property type="entry name" value="S4"/>
    <property type="match status" value="1"/>
</dbReference>
<organism evidence="3 4">
    <name type="scientific">Corynebacterium resistens (strain DSM 45100 / JCM 12819 / GTC 2026 / SICGH 158)</name>
    <dbReference type="NCBI Taxonomy" id="662755"/>
    <lineage>
        <taxon>Bacteria</taxon>
        <taxon>Bacillati</taxon>
        <taxon>Actinomycetota</taxon>
        <taxon>Actinomycetes</taxon>
        <taxon>Mycobacteriales</taxon>
        <taxon>Corynebacteriaceae</taxon>
        <taxon>Corynebacterium</taxon>
    </lineage>
</organism>
<feature type="compositionally biased region" description="Acidic residues" evidence="2">
    <location>
        <begin position="96"/>
        <end position="115"/>
    </location>
</feature>
<gene>
    <name evidence="3" type="ordered locus">CRES_0487</name>
</gene>
<dbReference type="KEGG" id="crd:CRES_0487"/>
<name>F8DYF7_CORRG</name>
<dbReference type="InterPro" id="IPR036986">
    <property type="entry name" value="S4_RNA-bd_sf"/>
</dbReference>
<keyword evidence="1" id="KW-0694">RNA-binding</keyword>
<reference evidence="3 4" key="1">
    <citation type="journal article" date="2012" name="BMC Genomics">
        <title>Complete genome sequence, lifestyle, and multi-drug resistance of the human pathogen Corynebacterium resistens DSM 45100 isolated from blood samples of a leukemia patient.</title>
        <authorList>
            <person name="Schroder J."/>
            <person name="Maus I."/>
            <person name="Meyer K."/>
            <person name="Wordemann S."/>
            <person name="Blom J."/>
            <person name="Jaenicke S."/>
            <person name="Schneider J."/>
            <person name="Trost E."/>
            <person name="Tauch A."/>
        </authorList>
    </citation>
    <scope>NUCLEOTIDE SEQUENCE [LARGE SCALE GENOMIC DNA]</scope>
    <source>
        <strain evidence="4">DSM 45100 / JCM 12819 / CCUG 50093 / GTC 2026 / SICGH 158</strain>
    </source>
</reference>
<evidence type="ECO:0000256" key="1">
    <source>
        <dbReference type="PROSITE-ProRule" id="PRU00182"/>
    </source>
</evidence>
<dbReference type="HOGENOM" id="CLU_127162_3_0_11"/>
<protein>
    <submittedName>
        <fullName evidence="3">Uncharacterized protein</fullName>
    </submittedName>
</protein>
<dbReference type="Pfam" id="PF13275">
    <property type="entry name" value="S4_2"/>
    <property type="match status" value="1"/>
</dbReference>
<dbReference type="PROSITE" id="PS50889">
    <property type="entry name" value="S4"/>
    <property type="match status" value="1"/>
</dbReference>
<dbReference type="RefSeq" id="WP_013887875.1">
    <property type="nucleotide sequence ID" value="NC_015673.1"/>
</dbReference>
<dbReference type="SUPFAM" id="SSF55174">
    <property type="entry name" value="Alpha-L RNA-binding motif"/>
    <property type="match status" value="1"/>
</dbReference>
<evidence type="ECO:0000313" key="4">
    <source>
        <dbReference type="Proteomes" id="UP000000492"/>
    </source>
</evidence>
<dbReference type="Proteomes" id="UP000000492">
    <property type="component" value="Chromosome"/>
</dbReference>
<dbReference type="STRING" id="662755.CRES_0487"/>
<dbReference type="eggNOG" id="COG2501">
    <property type="taxonomic scope" value="Bacteria"/>
</dbReference>
<proteinExistence type="predicted"/>
<keyword evidence="4" id="KW-1185">Reference proteome</keyword>
<evidence type="ECO:0000313" key="3">
    <source>
        <dbReference type="EMBL" id="AEI08850.1"/>
    </source>
</evidence>
<dbReference type="GO" id="GO:0003723">
    <property type="term" value="F:RNA binding"/>
    <property type="evidence" value="ECO:0007669"/>
    <property type="project" value="UniProtKB-KW"/>
</dbReference>
<dbReference type="EMBL" id="CP002857">
    <property type="protein sequence ID" value="AEI08850.1"/>
    <property type="molecule type" value="Genomic_DNA"/>
</dbReference>